<organism evidence="2 3">
    <name type="scientific">Phytophthora nicotianae P10297</name>
    <dbReference type="NCBI Taxonomy" id="1317064"/>
    <lineage>
        <taxon>Eukaryota</taxon>
        <taxon>Sar</taxon>
        <taxon>Stramenopiles</taxon>
        <taxon>Oomycota</taxon>
        <taxon>Peronosporomycetes</taxon>
        <taxon>Peronosporales</taxon>
        <taxon>Peronosporaceae</taxon>
        <taxon>Phytophthora</taxon>
    </lineage>
</organism>
<gene>
    <name evidence="2" type="ORF">F442_19671</name>
</gene>
<feature type="region of interest" description="Disordered" evidence="1">
    <location>
        <begin position="112"/>
        <end position="133"/>
    </location>
</feature>
<proteinExistence type="predicted"/>
<evidence type="ECO:0000313" key="2">
    <source>
        <dbReference type="EMBL" id="ETP31454.1"/>
    </source>
</evidence>
<evidence type="ECO:0000313" key="3">
    <source>
        <dbReference type="Proteomes" id="UP000018948"/>
    </source>
</evidence>
<dbReference type="Proteomes" id="UP000018948">
    <property type="component" value="Unassembled WGS sequence"/>
</dbReference>
<comment type="caution">
    <text evidence="2">The sequence shown here is derived from an EMBL/GenBank/DDBJ whole genome shotgun (WGS) entry which is preliminary data.</text>
</comment>
<protein>
    <submittedName>
        <fullName evidence="2">Uncharacterized protein</fullName>
    </submittedName>
</protein>
<dbReference type="EMBL" id="ANIY01004099">
    <property type="protein sequence ID" value="ETP31454.1"/>
    <property type="molecule type" value="Genomic_DNA"/>
</dbReference>
<name>W2YB73_PHYNI</name>
<sequence length="141" mass="16431">RTATRALSDQMVEIVVRLVPFSEVHKRQLLLRCRVARPTTKVVPRAAMVARVARTREVCSRRRYRVSRPATVAARTVANPTTPEMAMLVKASLRLRQPLHLRRQLRLRHRLSSRATRTNPSRTERSKTRARTSRVFETKWL</sequence>
<dbReference type="AlphaFoldDB" id="W2YB73"/>
<reference evidence="2 3" key="1">
    <citation type="submission" date="2013-11" db="EMBL/GenBank/DDBJ databases">
        <title>The Genome Sequence of Phytophthora parasitica P10297.</title>
        <authorList>
            <consortium name="The Broad Institute Genomics Platform"/>
            <person name="Russ C."/>
            <person name="Tyler B."/>
            <person name="Panabieres F."/>
            <person name="Shan W."/>
            <person name="Tripathy S."/>
            <person name="Grunwald N."/>
            <person name="Machado M."/>
            <person name="Johnson C.S."/>
            <person name="Walker B."/>
            <person name="Young S.K."/>
            <person name="Zeng Q."/>
            <person name="Gargeya S."/>
            <person name="Fitzgerald M."/>
            <person name="Haas B."/>
            <person name="Abouelleil A."/>
            <person name="Allen A.W."/>
            <person name="Alvarado L."/>
            <person name="Arachchi H.M."/>
            <person name="Berlin A.M."/>
            <person name="Chapman S.B."/>
            <person name="Gainer-Dewar J."/>
            <person name="Goldberg J."/>
            <person name="Griggs A."/>
            <person name="Gujja S."/>
            <person name="Hansen M."/>
            <person name="Howarth C."/>
            <person name="Imamovic A."/>
            <person name="Ireland A."/>
            <person name="Larimer J."/>
            <person name="McCowan C."/>
            <person name="Murphy C."/>
            <person name="Pearson M."/>
            <person name="Poon T.W."/>
            <person name="Priest M."/>
            <person name="Roberts A."/>
            <person name="Saif S."/>
            <person name="Shea T."/>
            <person name="Sisk P."/>
            <person name="Sykes S."/>
            <person name="Wortman J."/>
            <person name="Nusbaum C."/>
            <person name="Birren B."/>
        </authorList>
    </citation>
    <scope>NUCLEOTIDE SEQUENCE [LARGE SCALE GENOMIC DNA]</scope>
    <source>
        <strain evidence="2 3">P10297</strain>
    </source>
</reference>
<evidence type="ECO:0000256" key="1">
    <source>
        <dbReference type="SAM" id="MobiDB-lite"/>
    </source>
</evidence>
<feature type="non-terminal residue" evidence="2">
    <location>
        <position position="1"/>
    </location>
</feature>
<accession>W2YB73</accession>